<keyword evidence="3" id="KW-1185">Reference proteome</keyword>
<gene>
    <name evidence="2" type="ORF">EJC50_19110</name>
</gene>
<organism evidence="2 3">
    <name type="scientific">Paenibacillus albus</name>
    <dbReference type="NCBI Taxonomy" id="2495582"/>
    <lineage>
        <taxon>Bacteria</taxon>
        <taxon>Bacillati</taxon>
        <taxon>Bacillota</taxon>
        <taxon>Bacilli</taxon>
        <taxon>Bacillales</taxon>
        <taxon>Paenibacillaceae</taxon>
        <taxon>Paenibacillus</taxon>
    </lineage>
</organism>
<accession>A0A3S9A740</accession>
<evidence type="ECO:0000256" key="1">
    <source>
        <dbReference type="SAM" id="MobiDB-lite"/>
    </source>
</evidence>
<reference evidence="3" key="1">
    <citation type="submission" date="2018-12" db="EMBL/GenBank/DDBJ databases">
        <title>Genome sequence of Peanibacillus sp.</title>
        <authorList>
            <person name="Subramani G."/>
            <person name="Srinivasan S."/>
            <person name="Kim M.K."/>
        </authorList>
    </citation>
    <scope>NUCLEOTIDE SEQUENCE [LARGE SCALE GENOMIC DNA]</scope>
    <source>
        <strain evidence="3">18JY67-1</strain>
    </source>
</reference>
<evidence type="ECO:0000313" key="2">
    <source>
        <dbReference type="EMBL" id="AZN41550.1"/>
    </source>
</evidence>
<proteinExistence type="predicted"/>
<evidence type="ECO:0000313" key="3">
    <source>
        <dbReference type="Proteomes" id="UP000272528"/>
    </source>
</evidence>
<dbReference type="EMBL" id="CP034437">
    <property type="protein sequence ID" value="AZN41550.1"/>
    <property type="molecule type" value="Genomic_DNA"/>
</dbReference>
<feature type="region of interest" description="Disordered" evidence="1">
    <location>
        <begin position="89"/>
        <end position="111"/>
    </location>
</feature>
<sequence>MGFGGFGGCGFGGGFGGFDGVPSILFRLSPGVRVDVVFDHTGPRGIQATFLGFERNSALFLVDNEVLFINPRSIQAISIHSQQRSNDCGCSNPMMGQNPRVMGRQRTARKG</sequence>
<dbReference type="Proteomes" id="UP000272528">
    <property type="component" value="Chromosome"/>
</dbReference>
<dbReference type="AlphaFoldDB" id="A0A3S9A740"/>
<dbReference type="RefSeq" id="WP_126017256.1">
    <property type="nucleotide sequence ID" value="NZ_CP034437.1"/>
</dbReference>
<name>A0A3S9A740_9BACL</name>
<dbReference type="KEGG" id="palb:EJC50_19110"/>
<dbReference type="OrthoDB" id="2623872at2"/>
<protein>
    <submittedName>
        <fullName evidence="2">Uncharacterized protein</fullName>
    </submittedName>
</protein>